<dbReference type="AlphaFoldDB" id="A0A1X0NM99"/>
<evidence type="ECO:0000256" key="3">
    <source>
        <dbReference type="ARBA" id="ARBA00022692"/>
    </source>
</evidence>
<sequence length="559" mass="63161">MESDFARREEQRLHTRHRVRNGFCMWWLGMINNFHYTLVLSGSTAIAESYDMKKYVTLITWANVFFGIVSRIVNAFLMPLLSYNIRVTATSVMGILAILLVSFAWDIGGHKNVVAFVVTLIGVVFIGMAGSYGEALFLGYMERMPPKQIGSWASGTGLSGVAASLIFLGLTSAGLSNSHIFLISIPVLVIYWLFYFFGLKVPFYVPVRSASITSIDEVDAQPVDGDDESGYTYKAMTNWKGMPWTNIVPAKREEKPECLKEMEREKLRAAMGDDYVEPLDSDNTPENAQIGKCARWKRDTWPMIKEMHNFTLWNNFNLAAVYVAEYAVQFMAPFSFPCDTVKTSENFWLKNSFVITQFCYQFGVLISRSSLLCLRIRYVWIMTIIQVLNAIAWFVQAKIKYMSDPNNADRELKFAFGLFAWMIFVGLMGGASYVNVFYNILKETKEMQEDEEREIVEFVTRHRSMESAKKSDEEDPQKNAKDGDLIASDGETDVGVAAGEETEELLAAHKYIAALWKEKRDLAMNIGALYATIGSTIGSLLDLLFTLVVLNDDDCGKPT</sequence>
<dbReference type="PANTHER" id="PTHR10981">
    <property type="entry name" value="BATTENIN"/>
    <property type="match status" value="1"/>
</dbReference>
<evidence type="ECO:0008006" key="10">
    <source>
        <dbReference type="Google" id="ProtNLM"/>
    </source>
</evidence>
<accession>A0A1X0NM99</accession>
<keyword evidence="9" id="KW-1185">Reference proteome</keyword>
<dbReference type="EMBL" id="NBCO01000036">
    <property type="protein sequence ID" value="ORC85269.1"/>
    <property type="molecule type" value="Genomic_DNA"/>
</dbReference>
<evidence type="ECO:0000256" key="6">
    <source>
        <dbReference type="RuleBase" id="RU361113"/>
    </source>
</evidence>
<comment type="subcellular location">
    <subcellularLocation>
        <location evidence="1">Endomembrane system</location>
        <topology evidence="1">Multi-pass membrane protein</topology>
    </subcellularLocation>
</comment>
<feature type="transmembrane region" description="Helical" evidence="6">
    <location>
        <begin position="415"/>
        <end position="438"/>
    </location>
</feature>
<feature type="transmembrane region" description="Helical" evidence="6">
    <location>
        <begin position="378"/>
        <end position="395"/>
    </location>
</feature>
<feature type="transmembrane region" description="Helical" evidence="6">
    <location>
        <begin position="113"/>
        <end position="140"/>
    </location>
</feature>
<dbReference type="PRINTS" id="PR01315">
    <property type="entry name" value="BATTENIN"/>
</dbReference>
<proteinExistence type="inferred from homology"/>
<comment type="caution">
    <text evidence="8">The sequence shown here is derived from an EMBL/GenBank/DDBJ whole genome shotgun (WGS) entry which is preliminary data.</text>
</comment>
<protein>
    <recommendedName>
        <fullName evidence="10">Battenin</fullName>
    </recommendedName>
</protein>
<dbReference type="GO" id="GO:0016020">
    <property type="term" value="C:membrane"/>
    <property type="evidence" value="ECO:0007669"/>
    <property type="project" value="UniProtKB-UniRule"/>
</dbReference>
<evidence type="ECO:0000256" key="1">
    <source>
        <dbReference type="ARBA" id="ARBA00004127"/>
    </source>
</evidence>
<dbReference type="RefSeq" id="XP_028879335.1">
    <property type="nucleotide sequence ID" value="XM_029029314.1"/>
</dbReference>
<feature type="transmembrane region" description="Helical" evidence="6">
    <location>
        <begin position="89"/>
        <end position="107"/>
    </location>
</feature>
<reference evidence="8 9" key="1">
    <citation type="submission" date="2017-03" db="EMBL/GenBank/DDBJ databases">
        <title>An alternative strategy for trypanosome survival in the mammalian bloodstream revealed through genome and transcriptome analysis of the ubiquitous bovine parasite Trypanosoma (Megatrypanum) theileri.</title>
        <authorList>
            <person name="Kelly S."/>
            <person name="Ivens A."/>
            <person name="Mott A."/>
            <person name="O'Neill E."/>
            <person name="Emms D."/>
            <person name="Macleod O."/>
            <person name="Voorheis P."/>
            <person name="Matthews J."/>
            <person name="Matthews K."/>
            <person name="Carrington M."/>
        </authorList>
    </citation>
    <scope>NUCLEOTIDE SEQUENCE [LARGE SCALE GENOMIC DNA]</scope>
    <source>
        <strain evidence="8">Edinburgh</strain>
    </source>
</reference>
<dbReference type="GeneID" id="39989094"/>
<evidence type="ECO:0000256" key="4">
    <source>
        <dbReference type="ARBA" id="ARBA00022989"/>
    </source>
</evidence>
<evidence type="ECO:0000313" key="9">
    <source>
        <dbReference type="Proteomes" id="UP000192257"/>
    </source>
</evidence>
<gene>
    <name evidence="8" type="ORF">TM35_000361290</name>
</gene>
<dbReference type="CDD" id="cd06174">
    <property type="entry name" value="MFS"/>
    <property type="match status" value="1"/>
</dbReference>
<dbReference type="Pfam" id="PF02487">
    <property type="entry name" value="CLN3"/>
    <property type="match status" value="1"/>
</dbReference>
<keyword evidence="4 6" id="KW-1133">Transmembrane helix</keyword>
<feature type="transmembrane region" description="Helical" evidence="6">
    <location>
        <begin position="179"/>
        <end position="199"/>
    </location>
</feature>
<feature type="region of interest" description="Disordered" evidence="7">
    <location>
        <begin position="465"/>
        <end position="487"/>
    </location>
</feature>
<evidence type="ECO:0000256" key="7">
    <source>
        <dbReference type="SAM" id="MobiDB-lite"/>
    </source>
</evidence>
<dbReference type="SUPFAM" id="SSF103473">
    <property type="entry name" value="MFS general substrate transporter"/>
    <property type="match status" value="1"/>
</dbReference>
<organism evidence="8 9">
    <name type="scientific">Trypanosoma theileri</name>
    <dbReference type="NCBI Taxonomy" id="67003"/>
    <lineage>
        <taxon>Eukaryota</taxon>
        <taxon>Discoba</taxon>
        <taxon>Euglenozoa</taxon>
        <taxon>Kinetoplastea</taxon>
        <taxon>Metakinetoplastina</taxon>
        <taxon>Trypanosomatida</taxon>
        <taxon>Trypanosomatidae</taxon>
        <taxon>Trypanosoma</taxon>
    </lineage>
</organism>
<keyword evidence="3 6" id="KW-0812">Transmembrane</keyword>
<dbReference type="GO" id="GO:0005773">
    <property type="term" value="C:vacuole"/>
    <property type="evidence" value="ECO:0007669"/>
    <property type="project" value="UniProtKB-ARBA"/>
</dbReference>
<feature type="transmembrane region" description="Helical" evidence="6">
    <location>
        <begin position="21"/>
        <end position="38"/>
    </location>
</feature>
<evidence type="ECO:0000256" key="2">
    <source>
        <dbReference type="ARBA" id="ARBA00007467"/>
    </source>
</evidence>
<dbReference type="InterPro" id="IPR003492">
    <property type="entry name" value="Battenin_disease_Cln3"/>
</dbReference>
<feature type="compositionally biased region" description="Basic and acidic residues" evidence="7">
    <location>
        <begin position="465"/>
        <end position="484"/>
    </location>
</feature>
<dbReference type="GO" id="GO:0012505">
    <property type="term" value="C:endomembrane system"/>
    <property type="evidence" value="ECO:0007669"/>
    <property type="project" value="UniProtKB-SubCell"/>
</dbReference>
<name>A0A1X0NM99_9TRYP</name>
<comment type="similarity">
    <text evidence="2 6">Belongs to the battenin family.</text>
</comment>
<feature type="transmembrane region" description="Helical" evidence="6">
    <location>
        <begin position="152"/>
        <end position="173"/>
    </location>
</feature>
<evidence type="ECO:0000313" key="8">
    <source>
        <dbReference type="EMBL" id="ORC85269.1"/>
    </source>
</evidence>
<dbReference type="VEuPathDB" id="TriTrypDB:TM35_000361290"/>
<dbReference type="PANTHER" id="PTHR10981:SF7">
    <property type="entry name" value="BATTENIN"/>
    <property type="match status" value="1"/>
</dbReference>
<keyword evidence="5 6" id="KW-0472">Membrane</keyword>
<feature type="transmembrane region" description="Helical" evidence="6">
    <location>
        <begin position="527"/>
        <end position="550"/>
    </location>
</feature>
<evidence type="ECO:0000256" key="5">
    <source>
        <dbReference type="ARBA" id="ARBA00023136"/>
    </source>
</evidence>
<dbReference type="InterPro" id="IPR036259">
    <property type="entry name" value="MFS_trans_sf"/>
</dbReference>
<feature type="transmembrane region" description="Helical" evidence="6">
    <location>
        <begin position="58"/>
        <end position="77"/>
    </location>
</feature>
<dbReference type="OrthoDB" id="246817at2759"/>
<dbReference type="Proteomes" id="UP000192257">
    <property type="component" value="Unassembled WGS sequence"/>
</dbReference>